<feature type="signal peptide" evidence="5">
    <location>
        <begin position="1"/>
        <end position="26"/>
    </location>
</feature>
<evidence type="ECO:0000313" key="8">
    <source>
        <dbReference type="Proteomes" id="UP001168694"/>
    </source>
</evidence>
<name>A0ABT8E5Z6_9BACL</name>
<comment type="caution">
    <text evidence="7">The sequence shown here is derived from an EMBL/GenBank/DDBJ whole genome shotgun (WGS) entry which is preliminary data.</text>
</comment>
<dbReference type="InterPro" id="IPR028082">
    <property type="entry name" value="Peripla_BP_I"/>
</dbReference>
<evidence type="ECO:0000256" key="2">
    <source>
        <dbReference type="ARBA" id="ARBA00022448"/>
    </source>
</evidence>
<evidence type="ECO:0000256" key="1">
    <source>
        <dbReference type="ARBA" id="ARBA00010062"/>
    </source>
</evidence>
<dbReference type="CDD" id="cd19980">
    <property type="entry name" value="PBP1_ABC_ligand_binding-like"/>
    <property type="match status" value="1"/>
</dbReference>
<reference evidence="7" key="1">
    <citation type="submission" date="2023-06" db="EMBL/GenBank/DDBJ databases">
        <title>Draft Genome Sequences of Representative Paenibacillus Polymyxa, Bacillus cereus, Fictibacillus sp., and Brevibacillus agri Strains Isolated from Amazonian Dark Earth.</title>
        <authorList>
            <person name="Pellegrinetti T.A."/>
            <person name="Cunha I.C.M."/>
            <person name="Chaves M.G."/>
            <person name="Freitas A.S."/>
            <person name="Silva A.V.R."/>
            <person name="Tsai S.M."/>
            <person name="Mendes L.W."/>
        </authorList>
    </citation>
    <scope>NUCLEOTIDE SEQUENCE</scope>
    <source>
        <strain evidence="7">CENA-BCM004</strain>
    </source>
</reference>
<gene>
    <name evidence="7" type="ORF">QYF49_09975</name>
</gene>
<dbReference type="PANTHER" id="PTHR30483:SF6">
    <property type="entry name" value="PERIPLASMIC BINDING PROTEIN OF ABC TRANSPORTER FOR NATURAL AMINO ACIDS"/>
    <property type="match status" value="1"/>
</dbReference>
<keyword evidence="8" id="KW-1185">Reference proteome</keyword>
<dbReference type="InterPro" id="IPR051010">
    <property type="entry name" value="BCAA_transport"/>
</dbReference>
<sequence length="394" mass="42782">MNKWRLKTVGMCGTAILVLSLLNACAPPKGADQASSSKSSGSKEEIKIGFVSQLSGGGALYGKQMENGAKLAVDEINKKGGILGKKIKLIIQDDQANPSESVKVTQRLVTEDRINAWIGTLKSSDTLTDIGITSKQDIPSFVPVAVANSITESDYTNVYRNVANNSMQAKMFVDYILKKQPHKKLAIIAENTDYGRGLSEDFKSFFEKGGGEIVNVEYYNVGQKEFNDQLTKIKGEKPDGIVISGLVAEGALVLKQAQDLGMKTQWYSFGGFSGAAPIKLAGKAADGMIHTEYFTPIKGDKKIETFVNAYKTKFGDKPDAYYSAATYDAVNLYAEGVKKAKTLDNKKVNDALHSISNYQGVMGSISFQEDGQATTKVWMAQIKDGAQTVIFRPE</sequence>
<accession>A0ABT8E5Z6</accession>
<proteinExistence type="inferred from homology"/>
<organism evidence="7 8">
    <name type="scientific">Fictibacillus terranigra</name>
    <dbReference type="NCBI Taxonomy" id="3058424"/>
    <lineage>
        <taxon>Bacteria</taxon>
        <taxon>Bacillati</taxon>
        <taxon>Bacillota</taxon>
        <taxon>Bacilli</taxon>
        <taxon>Bacillales</taxon>
        <taxon>Fictibacillaceae</taxon>
        <taxon>Fictibacillus</taxon>
    </lineage>
</organism>
<dbReference type="Proteomes" id="UP001168694">
    <property type="component" value="Unassembled WGS sequence"/>
</dbReference>
<comment type="similarity">
    <text evidence="1">Belongs to the leucine-binding protein family.</text>
</comment>
<keyword evidence="3 5" id="KW-0732">Signal</keyword>
<evidence type="ECO:0000256" key="5">
    <source>
        <dbReference type="SAM" id="SignalP"/>
    </source>
</evidence>
<protein>
    <submittedName>
        <fullName evidence="7">ABC transporter substrate-binding protein</fullName>
    </submittedName>
</protein>
<evidence type="ECO:0000256" key="4">
    <source>
        <dbReference type="ARBA" id="ARBA00022970"/>
    </source>
</evidence>
<dbReference type="SUPFAM" id="SSF53822">
    <property type="entry name" value="Periplasmic binding protein-like I"/>
    <property type="match status" value="1"/>
</dbReference>
<dbReference type="InterPro" id="IPR028081">
    <property type="entry name" value="Leu-bd"/>
</dbReference>
<dbReference type="Pfam" id="PF13458">
    <property type="entry name" value="Peripla_BP_6"/>
    <property type="match status" value="1"/>
</dbReference>
<dbReference type="Gene3D" id="3.40.50.2300">
    <property type="match status" value="2"/>
</dbReference>
<keyword evidence="4" id="KW-0029">Amino-acid transport</keyword>
<dbReference type="RefSeq" id="WP_290399465.1">
    <property type="nucleotide sequence ID" value="NZ_JAUHLN010000002.1"/>
</dbReference>
<dbReference type="EMBL" id="JAUHLN010000002">
    <property type="protein sequence ID" value="MDN4073331.1"/>
    <property type="molecule type" value="Genomic_DNA"/>
</dbReference>
<dbReference type="PRINTS" id="PR00337">
    <property type="entry name" value="LEUILEVALBP"/>
</dbReference>
<feature type="chain" id="PRO_5047453220" evidence="5">
    <location>
        <begin position="27"/>
        <end position="394"/>
    </location>
</feature>
<feature type="domain" description="Leucine-binding protein" evidence="6">
    <location>
        <begin position="45"/>
        <end position="385"/>
    </location>
</feature>
<dbReference type="InterPro" id="IPR000709">
    <property type="entry name" value="Leu_Ile_Val-bd"/>
</dbReference>
<evidence type="ECO:0000313" key="7">
    <source>
        <dbReference type="EMBL" id="MDN4073331.1"/>
    </source>
</evidence>
<evidence type="ECO:0000256" key="3">
    <source>
        <dbReference type="ARBA" id="ARBA00022729"/>
    </source>
</evidence>
<dbReference type="PANTHER" id="PTHR30483">
    <property type="entry name" value="LEUCINE-SPECIFIC-BINDING PROTEIN"/>
    <property type="match status" value="1"/>
</dbReference>
<keyword evidence="2" id="KW-0813">Transport</keyword>
<evidence type="ECO:0000259" key="6">
    <source>
        <dbReference type="Pfam" id="PF13458"/>
    </source>
</evidence>